<evidence type="ECO:0000313" key="4">
    <source>
        <dbReference type="EMBL" id="RJE22756.1"/>
    </source>
</evidence>
<dbReference type="InterPro" id="IPR029058">
    <property type="entry name" value="AB_hydrolase_fold"/>
</dbReference>
<dbReference type="GO" id="GO:0005739">
    <property type="term" value="C:mitochondrion"/>
    <property type="evidence" value="ECO:0007669"/>
    <property type="project" value="TreeGrafter"/>
</dbReference>
<organism evidence="4 5">
    <name type="scientific">Aspergillus sclerotialis</name>
    <dbReference type="NCBI Taxonomy" id="2070753"/>
    <lineage>
        <taxon>Eukaryota</taxon>
        <taxon>Fungi</taxon>
        <taxon>Dikarya</taxon>
        <taxon>Ascomycota</taxon>
        <taxon>Pezizomycotina</taxon>
        <taxon>Eurotiomycetes</taxon>
        <taxon>Eurotiomycetidae</taxon>
        <taxon>Eurotiales</taxon>
        <taxon>Aspergillaceae</taxon>
        <taxon>Aspergillus</taxon>
        <taxon>Aspergillus subgen. Polypaecilum</taxon>
    </lineage>
</organism>
<keyword evidence="2 4" id="KW-0378">Hydrolase</keyword>
<dbReference type="GO" id="GO:0052689">
    <property type="term" value="F:carboxylic ester hydrolase activity"/>
    <property type="evidence" value="ECO:0007669"/>
    <property type="project" value="TreeGrafter"/>
</dbReference>
<reference evidence="5" key="1">
    <citation type="submission" date="2017-02" db="EMBL/GenBank/DDBJ databases">
        <authorList>
            <person name="Tafer H."/>
            <person name="Lopandic K."/>
        </authorList>
    </citation>
    <scope>NUCLEOTIDE SEQUENCE [LARGE SCALE GENOMIC DNA]</scope>
    <source>
        <strain evidence="5">CBS 366.77</strain>
    </source>
</reference>
<evidence type="ECO:0000256" key="1">
    <source>
        <dbReference type="ARBA" id="ARBA00008645"/>
    </source>
</evidence>
<protein>
    <submittedName>
        <fullName evidence="4">Alpha beta hydrolase</fullName>
    </submittedName>
</protein>
<accession>A0A3A2ZI82</accession>
<feature type="domain" description="AB hydrolase-1" evidence="3">
    <location>
        <begin position="42"/>
        <end position="278"/>
    </location>
</feature>
<dbReference type="InterPro" id="IPR000073">
    <property type="entry name" value="AB_hydrolase_1"/>
</dbReference>
<dbReference type="Pfam" id="PF00561">
    <property type="entry name" value="Abhydrolase_1"/>
    <property type="match status" value="1"/>
</dbReference>
<dbReference type="PANTHER" id="PTHR46118">
    <property type="entry name" value="PROTEIN ABHD11"/>
    <property type="match status" value="1"/>
</dbReference>
<sequence>MLPLRSALRGISGARSFSTSRVLQSELSYQVFGPENDEIKRNPIIFLHGLFGSKQNNRSISRALVRDLKCQIYNVDLRNHGHSFHSQEHNYNVMAEDVVEFIQQQKLDKCILIGHSMGAKTAMTVALRSPNTVSALIPVDNAPVNAPLKSDFSKYVRGMQHIESAKVTKQSDADAILKEYEKSLPIRQFLLTNLIRSEDDKTMKFRVPLSVLGRSLDNMADFPYSEPGTVKYQGPTLFVRGTKSRYVSDEFVPAIERFFPNYQLADVEAGHWLISENPEAFRQAVVKFLQDAS</sequence>
<gene>
    <name evidence="4" type="ORF">PHISCL_04901</name>
</gene>
<dbReference type="Proteomes" id="UP000266188">
    <property type="component" value="Unassembled WGS sequence"/>
</dbReference>
<dbReference type="PANTHER" id="PTHR46118:SF4">
    <property type="entry name" value="PROTEIN ABHD11"/>
    <property type="match status" value="1"/>
</dbReference>
<dbReference type="OrthoDB" id="8119704at2759"/>
<name>A0A3A2ZI82_9EURO</name>
<proteinExistence type="inferred from homology"/>
<dbReference type="Gene3D" id="3.40.50.1820">
    <property type="entry name" value="alpha/beta hydrolase"/>
    <property type="match status" value="1"/>
</dbReference>
<evidence type="ECO:0000313" key="5">
    <source>
        <dbReference type="Proteomes" id="UP000266188"/>
    </source>
</evidence>
<dbReference type="EMBL" id="MVGC01000152">
    <property type="protein sequence ID" value="RJE22756.1"/>
    <property type="molecule type" value="Genomic_DNA"/>
</dbReference>
<comment type="similarity">
    <text evidence="1">Belongs to the AB hydrolase superfamily.</text>
</comment>
<evidence type="ECO:0000256" key="2">
    <source>
        <dbReference type="ARBA" id="ARBA00022801"/>
    </source>
</evidence>
<dbReference type="SUPFAM" id="SSF53474">
    <property type="entry name" value="alpha/beta-Hydrolases"/>
    <property type="match status" value="1"/>
</dbReference>
<evidence type="ECO:0000259" key="3">
    <source>
        <dbReference type="Pfam" id="PF00561"/>
    </source>
</evidence>
<dbReference type="FunFam" id="3.40.50.1820:FF:000039">
    <property type="entry name" value="Esterase ybfF"/>
    <property type="match status" value="1"/>
</dbReference>
<keyword evidence="5" id="KW-1185">Reference proteome</keyword>
<comment type="caution">
    <text evidence="4">The sequence shown here is derived from an EMBL/GenBank/DDBJ whole genome shotgun (WGS) entry which is preliminary data.</text>
</comment>
<dbReference type="AlphaFoldDB" id="A0A3A2ZI82"/>
<dbReference type="STRING" id="2070753.A0A3A2ZI82"/>